<dbReference type="EMBL" id="NIPO01000003">
    <property type="protein sequence ID" value="PJR03036.1"/>
    <property type="molecule type" value="Genomic_DNA"/>
</dbReference>
<feature type="domain" description="DUF5683" evidence="1">
    <location>
        <begin position="42"/>
        <end position="186"/>
    </location>
</feature>
<reference evidence="2 3" key="1">
    <citation type="submission" date="2017-06" db="EMBL/GenBank/DDBJ databases">
        <title>Description of Avrilella dinanensis gen. nov. sp. nov.</title>
        <authorList>
            <person name="Leyer C."/>
            <person name="Sassi M."/>
            <person name="Minet J."/>
            <person name="Kayal S."/>
            <person name="Cattoir V."/>
        </authorList>
    </citation>
    <scope>NUCLEOTIDE SEQUENCE [LARGE SCALE GENOMIC DNA]</scope>
    <source>
        <strain evidence="2 3">UR159</strain>
    </source>
</reference>
<comment type="caution">
    <text evidence="2">The sequence shown here is derived from an EMBL/GenBank/DDBJ whole genome shotgun (WGS) entry which is preliminary data.</text>
</comment>
<sequence length="186" mass="21683">MRTGLLLILCCFSVCNFYGQNDSLTWSEPIMQKTSFDRASDPLSPSRAAFYSAVLPGLGQIYNKSYWKLPLVYGGIGVGLYFYFDNQSAYQEFRDIYKRRLSGHRDDKYYYVDDDRIRRSMRIAQRQRDLSLAITVGIYILNIVDANVDAHLKQFDISEDLTVEPSFNFNQGNYSYQFGMSFKYNF</sequence>
<proteinExistence type="predicted"/>
<accession>A0A2M9R2F4</accession>
<dbReference type="InterPro" id="IPR043738">
    <property type="entry name" value="DUF5683"/>
</dbReference>
<evidence type="ECO:0000259" key="1">
    <source>
        <dbReference type="Pfam" id="PF18935"/>
    </source>
</evidence>
<organism evidence="2 3">
    <name type="scientific">Avrilella dinanensis</name>
    <dbReference type="NCBI Taxonomy" id="2008672"/>
    <lineage>
        <taxon>Bacteria</taxon>
        <taxon>Pseudomonadati</taxon>
        <taxon>Bacteroidota</taxon>
        <taxon>Flavobacteriia</taxon>
        <taxon>Flavobacteriales</taxon>
        <taxon>Flavobacteriaceae</taxon>
        <taxon>Avrilella</taxon>
    </lineage>
</organism>
<dbReference type="AlphaFoldDB" id="A0A2M9R2F4"/>
<name>A0A2M9R2F4_9FLAO</name>
<dbReference type="Pfam" id="PF18935">
    <property type="entry name" value="DUF5683"/>
    <property type="match status" value="1"/>
</dbReference>
<gene>
    <name evidence="2" type="ORF">CDL10_11270</name>
</gene>
<protein>
    <recommendedName>
        <fullName evidence="1">DUF5683 domain-containing protein</fullName>
    </recommendedName>
</protein>
<evidence type="ECO:0000313" key="2">
    <source>
        <dbReference type="EMBL" id="PJR03036.1"/>
    </source>
</evidence>
<keyword evidence="3" id="KW-1185">Reference proteome</keyword>
<dbReference type="Proteomes" id="UP000231960">
    <property type="component" value="Unassembled WGS sequence"/>
</dbReference>
<evidence type="ECO:0000313" key="3">
    <source>
        <dbReference type="Proteomes" id="UP000231960"/>
    </source>
</evidence>